<dbReference type="Proteomes" id="UP000785679">
    <property type="component" value="Unassembled WGS sequence"/>
</dbReference>
<reference evidence="1" key="1">
    <citation type="submission" date="2019-06" db="EMBL/GenBank/DDBJ databases">
        <authorList>
            <person name="Zheng W."/>
        </authorList>
    </citation>
    <scope>NUCLEOTIDE SEQUENCE</scope>
    <source>
        <strain evidence="1">QDHG01</strain>
    </source>
</reference>
<dbReference type="AlphaFoldDB" id="A0A8J8NXI6"/>
<evidence type="ECO:0000313" key="1">
    <source>
        <dbReference type="EMBL" id="TNV83023.1"/>
    </source>
</evidence>
<gene>
    <name evidence="1" type="ORF">FGO68_gene3294</name>
</gene>
<sequence length="105" mass="11461">MVKGSLNCRLTLSCQNQRLSNSSFFPLSSIASPQKVFSLCHRNEAPLSLSQSLPKPFPCAELIYSDGQNIGALALKLSGGRYRLNPGLCRQGTLRYGTLRLAFQG</sequence>
<proteinExistence type="predicted"/>
<organism evidence="1 2">
    <name type="scientific">Halteria grandinella</name>
    <dbReference type="NCBI Taxonomy" id="5974"/>
    <lineage>
        <taxon>Eukaryota</taxon>
        <taxon>Sar</taxon>
        <taxon>Alveolata</taxon>
        <taxon>Ciliophora</taxon>
        <taxon>Intramacronucleata</taxon>
        <taxon>Spirotrichea</taxon>
        <taxon>Stichotrichia</taxon>
        <taxon>Sporadotrichida</taxon>
        <taxon>Halteriidae</taxon>
        <taxon>Halteria</taxon>
    </lineage>
</organism>
<comment type="caution">
    <text evidence="1">The sequence shown here is derived from an EMBL/GenBank/DDBJ whole genome shotgun (WGS) entry which is preliminary data.</text>
</comment>
<protein>
    <submittedName>
        <fullName evidence="1">Uncharacterized protein</fullName>
    </submittedName>
</protein>
<name>A0A8J8NXI6_HALGN</name>
<keyword evidence="2" id="KW-1185">Reference proteome</keyword>
<accession>A0A8J8NXI6</accession>
<dbReference type="EMBL" id="RRYP01004249">
    <property type="protein sequence ID" value="TNV83023.1"/>
    <property type="molecule type" value="Genomic_DNA"/>
</dbReference>
<evidence type="ECO:0000313" key="2">
    <source>
        <dbReference type="Proteomes" id="UP000785679"/>
    </source>
</evidence>